<accession>A0A5C3N3R8</accession>
<dbReference type="EMBL" id="ML213509">
    <property type="protein sequence ID" value="TFK52264.1"/>
    <property type="molecule type" value="Genomic_DNA"/>
</dbReference>
<gene>
    <name evidence="2" type="ORF">OE88DRAFT_1657420</name>
</gene>
<dbReference type="PANTHER" id="PTHR28266">
    <property type="entry name" value="54S RIBOSOMAL PROTEIN L20, MITOCHONDRIAL"/>
    <property type="match status" value="1"/>
</dbReference>
<evidence type="ECO:0000313" key="3">
    <source>
        <dbReference type="Proteomes" id="UP000305948"/>
    </source>
</evidence>
<dbReference type="Pfam" id="PF12824">
    <property type="entry name" value="MRP-L20"/>
    <property type="match status" value="1"/>
</dbReference>
<name>A0A5C3N3R8_9AGAM</name>
<feature type="compositionally biased region" description="Polar residues" evidence="1">
    <location>
        <begin position="41"/>
        <end position="50"/>
    </location>
</feature>
<feature type="compositionally biased region" description="Polar residues" evidence="1">
    <location>
        <begin position="13"/>
        <end position="30"/>
    </location>
</feature>
<dbReference type="InterPro" id="IPR024388">
    <property type="entry name" value="Ribosomal_mL58"/>
</dbReference>
<dbReference type="STRING" id="5364.A0A5C3N3R8"/>
<dbReference type="PANTHER" id="PTHR28266:SF1">
    <property type="entry name" value="LARGE RIBOSOMAL SUBUNIT PROTEIN ML58"/>
    <property type="match status" value="1"/>
</dbReference>
<organism evidence="2 3">
    <name type="scientific">Heliocybe sulcata</name>
    <dbReference type="NCBI Taxonomy" id="5364"/>
    <lineage>
        <taxon>Eukaryota</taxon>
        <taxon>Fungi</taxon>
        <taxon>Dikarya</taxon>
        <taxon>Basidiomycota</taxon>
        <taxon>Agaricomycotina</taxon>
        <taxon>Agaricomycetes</taxon>
        <taxon>Gloeophyllales</taxon>
        <taxon>Gloeophyllaceae</taxon>
        <taxon>Heliocybe</taxon>
    </lineage>
</organism>
<protein>
    <recommendedName>
        <fullName evidence="4">60S ribosomal protein L20</fullName>
    </recommendedName>
</protein>
<keyword evidence="3" id="KW-1185">Reference proteome</keyword>
<feature type="region of interest" description="Disordered" evidence="1">
    <location>
        <begin position="1"/>
        <end position="85"/>
    </location>
</feature>
<evidence type="ECO:0008006" key="4">
    <source>
        <dbReference type="Google" id="ProtNLM"/>
    </source>
</evidence>
<evidence type="ECO:0000313" key="2">
    <source>
        <dbReference type="EMBL" id="TFK52264.1"/>
    </source>
</evidence>
<dbReference type="Proteomes" id="UP000305948">
    <property type="component" value="Unassembled WGS sequence"/>
</dbReference>
<dbReference type="GO" id="GO:0005762">
    <property type="term" value="C:mitochondrial large ribosomal subunit"/>
    <property type="evidence" value="ECO:0007669"/>
    <property type="project" value="TreeGrafter"/>
</dbReference>
<sequence>MPAERPPSKYSDPLSTSSNAVDTQLESNLTFIHRPPPSQPSPFSYTTNPVSPLLRSPSEYSPEGVPPYIRPSAEKQPHPRMSDEDLAELKKLRLQNPRKWTRSELARKFNCSAQFVGMVTKVPNVLRKEIRREKAAKDEEARMKWGPRTRLVRELAKKKREFW</sequence>
<dbReference type="GO" id="GO:0003735">
    <property type="term" value="F:structural constituent of ribosome"/>
    <property type="evidence" value="ECO:0007669"/>
    <property type="project" value="TreeGrafter"/>
</dbReference>
<dbReference type="OrthoDB" id="6021263at2759"/>
<dbReference type="AlphaFoldDB" id="A0A5C3N3R8"/>
<evidence type="ECO:0000256" key="1">
    <source>
        <dbReference type="SAM" id="MobiDB-lite"/>
    </source>
</evidence>
<feature type="compositionally biased region" description="Basic and acidic residues" evidence="1">
    <location>
        <begin position="72"/>
        <end position="85"/>
    </location>
</feature>
<proteinExistence type="predicted"/>
<reference evidence="2 3" key="1">
    <citation type="journal article" date="2019" name="Nat. Ecol. Evol.">
        <title>Megaphylogeny resolves global patterns of mushroom evolution.</title>
        <authorList>
            <person name="Varga T."/>
            <person name="Krizsan K."/>
            <person name="Foldi C."/>
            <person name="Dima B."/>
            <person name="Sanchez-Garcia M."/>
            <person name="Sanchez-Ramirez S."/>
            <person name="Szollosi G.J."/>
            <person name="Szarkandi J.G."/>
            <person name="Papp V."/>
            <person name="Albert L."/>
            <person name="Andreopoulos W."/>
            <person name="Angelini C."/>
            <person name="Antonin V."/>
            <person name="Barry K.W."/>
            <person name="Bougher N.L."/>
            <person name="Buchanan P."/>
            <person name="Buyck B."/>
            <person name="Bense V."/>
            <person name="Catcheside P."/>
            <person name="Chovatia M."/>
            <person name="Cooper J."/>
            <person name="Damon W."/>
            <person name="Desjardin D."/>
            <person name="Finy P."/>
            <person name="Geml J."/>
            <person name="Haridas S."/>
            <person name="Hughes K."/>
            <person name="Justo A."/>
            <person name="Karasinski D."/>
            <person name="Kautmanova I."/>
            <person name="Kiss B."/>
            <person name="Kocsube S."/>
            <person name="Kotiranta H."/>
            <person name="LaButti K.M."/>
            <person name="Lechner B.E."/>
            <person name="Liimatainen K."/>
            <person name="Lipzen A."/>
            <person name="Lukacs Z."/>
            <person name="Mihaltcheva S."/>
            <person name="Morgado L.N."/>
            <person name="Niskanen T."/>
            <person name="Noordeloos M.E."/>
            <person name="Ohm R.A."/>
            <person name="Ortiz-Santana B."/>
            <person name="Ovrebo C."/>
            <person name="Racz N."/>
            <person name="Riley R."/>
            <person name="Savchenko A."/>
            <person name="Shiryaev A."/>
            <person name="Soop K."/>
            <person name="Spirin V."/>
            <person name="Szebenyi C."/>
            <person name="Tomsovsky M."/>
            <person name="Tulloss R.E."/>
            <person name="Uehling J."/>
            <person name="Grigoriev I.V."/>
            <person name="Vagvolgyi C."/>
            <person name="Papp T."/>
            <person name="Martin F.M."/>
            <person name="Miettinen O."/>
            <person name="Hibbett D.S."/>
            <person name="Nagy L.G."/>
        </authorList>
    </citation>
    <scope>NUCLEOTIDE SEQUENCE [LARGE SCALE GENOMIC DNA]</scope>
    <source>
        <strain evidence="2 3">OMC1185</strain>
    </source>
</reference>